<comment type="similarity">
    <text evidence="5">Belongs to the dTDP-4-dehydrorhamnose 3,5-epimerase family.</text>
</comment>
<dbReference type="InterPro" id="IPR000888">
    <property type="entry name" value="RmlC-like"/>
</dbReference>
<protein>
    <recommendedName>
        <fullName evidence="4 5">dTDP-4-dehydrorhamnose 3,5-epimerase</fullName>
        <ecNumber evidence="3 5">5.1.3.13</ecNumber>
    </recommendedName>
    <alternativeName>
        <fullName evidence="5">Thymidine diphospho-4-keto-rhamnose 3,5-epimerase</fullName>
    </alternativeName>
</protein>
<comment type="pathway">
    <text evidence="5">Carbohydrate biosynthesis; dTDP-L-rhamnose biosynthesis.</text>
</comment>
<dbReference type="GO" id="GO:0008830">
    <property type="term" value="F:dTDP-4-dehydrorhamnose 3,5-epimerase activity"/>
    <property type="evidence" value="ECO:0007669"/>
    <property type="project" value="UniProtKB-EC"/>
</dbReference>
<dbReference type="SUPFAM" id="SSF51182">
    <property type="entry name" value="RmlC-like cupins"/>
    <property type="match status" value="1"/>
</dbReference>
<accession>A0ABS5ZD46</accession>
<evidence type="ECO:0000256" key="4">
    <source>
        <dbReference type="ARBA" id="ARBA00019595"/>
    </source>
</evidence>
<keyword evidence="7" id="KW-1185">Reference proteome</keyword>
<comment type="subunit">
    <text evidence="5">Homodimer.</text>
</comment>
<dbReference type="RefSeq" id="WP_215819029.1">
    <property type="nucleotide sequence ID" value="NZ_JAGSOY010000012.1"/>
</dbReference>
<name>A0ABS5ZD46_9GAMM</name>
<evidence type="ECO:0000313" key="6">
    <source>
        <dbReference type="EMBL" id="MBU2710862.1"/>
    </source>
</evidence>
<evidence type="ECO:0000256" key="1">
    <source>
        <dbReference type="ARBA" id="ARBA00001298"/>
    </source>
</evidence>
<evidence type="ECO:0000256" key="2">
    <source>
        <dbReference type="ARBA" id="ARBA00001997"/>
    </source>
</evidence>
<dbReference type="PANTHER" id="PTHR21047">
    <property type="entry name" value="DTDP-6-DEOXY-D-GLUCOSE-3,5 EPIMERASE"/>
    <property type="match status" value="1"/>
</dbReference>
<dbReference type="EC" id="5.1.3.13" evidence="3 5"/>
<sequence>MIVKKTSLPEVLEITPRVFADSRGFFYEAYNAERYKEFGIAATFVQDNRSKSQAGTVRGLHYQLNNPQAKLVRVTRGEVLDIAVDIRKGSPRFGQWVAVKLSADNHKQLFIPEGFAHGFIVLSKEADFEYKCSDYYHPEDEYGIFWQDPTLKIDWPDMPNHTLSPKDLKLPILNEVSEKELPHYE</sequence>
<organism evidence="6 7">
    <name type="scientific">Zooshikella harenae</name>
    <dbReference type="NCBI Taxonomy" id="2827238"/>
    <lineage>
        <taxon>Bacteria</taxon>
        <taxon>Pseudomonadati</taxon>
        <taxon>Pseudomonadota</taxon>
        <taxon>Gammaproteobacteria</taxon>
        <taxon>Oceanospirillales</taxon>
        <taxon>Zooshikellaceae</taxon>
        <taxon>Zooshikella</taxon>
    </lineage>
</organism>
<dbReference type="Proteomes" id="UP000690515">
    <property type="component" value="Unassembled WGS sequence"/>
</dbReference>
<evidence type="ECO:0000313" key="7">
    <source>
        <dbReference type="Proteomes" id="UP000690515"/>
    </source>
</evidence>
<dbReference type="PANTHER" id="PTHR21047:SF2">
    <property type="entry name" value="THYMIDINE DIPHOSPHO-4-KETO-RHAMNOSE 3,5-EPIMERASE"/>
    <property type="match status" value="1"/>
</dbReference>
<comment type="catalytic activity">
    <reaction evidence="1 5">
        <text>dTDP-4-dehydro-6-deoxy-alpha-D-glucose = dTDP-4-dehydro-beta-L-rhamnose</text>
        <dbReference type="Rhea" id="RHEA:16969"/>
        <dbReference type="ChEBI" id="CHEBI:57649"/>
        <dbReference type="ChEBI" id="CHEBI:62830"/>
        <dbReference type="EC" id="5.1.3.13"/>
    </reaction>
</comment>
<dbReference type="Pfam" id="PF00908">
    <property type="entry name" value="dTDP_sugar_isom"/>
    <property type="match status" value="1"/>
</dbReference>
<dbReference type="Gene3D" id="2.60.120.10">
    <property type="entry name" value="Jelly Rolls"/>
    <property type="match status" value="1"/>
</dbReference>
<comment type="caution">
    <text evidence="6">The sequence shown here is derived from an EMBL/GenBank/DDBJ whole genome shotgun (WGS) entry which is preliminary data.</text>
</comment>
<reference evidence="6 7" key="1">
    <citation type="submission" date="2021-04" db="EMBL/GenBank/DDBJ databases">
        <authorList>
            <person name="Pira H."/>
            <person name="Risdian C."/>
            <person name="Wink J."/>
        </authorList>
    </citation>
    <scope>NUCLEOTIDE SEQUENCE [LARGE SCALE GENOMIC DNA]</scope>
    <source>
        <strain evidence="6 7">WH53</strain>
    </source>
</reference>
<dbReference type="InterPro" id="IPR011051">
    <property type="entry name" value="RmlC_Cupin_sf"/>
</dbReference>
<comment type="function">
    <text evidence="2 5">Catalyzes the epimerization of the C3' and C5'positions of dTDP-6-deoxy-D-xylo-4-hexulose, forming dTDP-6-deoxy-L-lyxo-4-hexulose.</text>
</comment>
<keyword evidence="5 6" id="KW-0413">Isomerase</keyword>
<dbReference type="EMBL" id="JAGSOY010000012">
    <property type="protein sequence ID" value="MBU2710862.1"/>
    <property type="molecule type" value="Genomic_DNA"/>
</dbReference>
<evidence type="ECO:0000256" key="5">
    <source>
        <dbReference type="RuleBase" id="RU364069"/>
    </source>
</evidence>
<dbReference type="NCBIfam" id="TIGR01221">
    <property type="entry name" value="rmlC"/>
    <property type="match status" value="1"/>
</dbReference>
<gene>
    <name evidence="6" type="primary">rfbC</name>
    <name evidence="6" type="ORF">KCG35_07305</name>
</gene>
<dbReference type="CDD" id="cd00438">
    <property type="entry name" value="cupin_RmlC"/>
    <property type="match status" value="1"/>
</dbReference>
<evidence type="ECO:0000256" key="3">
    <source>
        <dbReference type="ARBA" id="ARBA00012098"/>
    </source>
</evidence>
<dbReference type="InterPro" id="IPR014710">
    <property type="entry name" value="RmlC-like_jellyroll"/>
</dbReference>
<proteinExistence type="inferred from homology"/>